<organism evidence="1 2">
    <name type="scientific">Lolium multiflorum</name>
    <name type="common">Italian ryegrass</name>
    <name type="synonym">Lolium perenne subsp. multiflorum</name>
    <dbReference type="NCBI Taxonomy" id="4521"/>
    <lineage>
        <taxon>Eukaryota</taxon>
        <taxon>Viridiplantae</taxon>
        <taxon>Streptophyta</taxon>
        <taxon>Embryophyta</taxon>
        <taxon>Tracheophyta</taxon>
        <taxon>Spermatophyta</taxon>
        <taxon>Magnoliopsida</taxon>
        <taxon>Liliopsida</taxon>
        <taxon>Poales</taxon>
        <taxon>Poaceae</taxon>
        <taxon>BOP clade</taxon>
        <taxon>Pooideae</taxon>
        <taxon>Poodae</taxon>
        <taxon>Poeae</taxon>
        <taxon>Poeae Chloroplast Group 2 (Poeae type)</taxon>
        <taxon>Loliodinae</taxon>
        <taxon>Loliinae</taxon>
        <taxon>Lolium</taxon>
    </lineage>
</organism>
<evidence type="ECO:0000313" key="2">
    <source>
        <dbReference type="Proteomes" id="UP001231189"/>
    </source>
</evidence>
<proteinExistence type="predicted"/>
<gene>
    <name evidence="1" type="ORF">QYE76_024555</name>
</gene>
<name>A0AAD8VW68_LOLMU</name>
<protein>
    <submittedName>
        <fullName evidence="1">Uncharacterized protein</fullName>
    </submittedName>
</protein>
<dbReference type="EMBL" id="JAUUTY010000006">
    <property type="protein sequence ID" value="KAK1619038.1"/>
    <property type="molecule type" value="Genomic_DNA"/>
</dbReference>
<accession>A0AAD8VW68</accession>
<evidence type="ECO:0000313" key="1">
    <source>
        <dbReference type="EMBL" id="KAK1619038.1"/>
    </source>
</evidence>
<comment type="caution">
    <text evidence="1">The sequence shown here is derived from an EMBL/GenBank/DDBJ whole genome shotgun (WGS) entry which is preliminary data.</text>
</comment>
<keyword evidence="2" id="KW-1185">Reference proteome</keyword>
<sequence>MGGGSNSKAKGQPRAMAPVAEVDIAAVRYEPRPMQAPHLTGFGLRAFVWLLESRLLGPLVLSALKKQNNMTQMLQNTVIPERPMYYPEFPPQGGHAWFAHWRFCNVQVVAVALEDEEEEEEE</sequence>
<reference evidence="1" key="1">
    <citation type="submission" date="2023-07" db="EMBL/GenBank/DDBJ databases">
        <title>A chromosome-level genome assembly of Lolium multiflorum.</title>
        <authorList>
            <person name="Chen Y."/>
            <person name="Copetti D."/>
            <person name="Kolliker R."/>
            <person name="Studer B."/>
        </authorList>
    </citation>
    <scope>NUCLEOTIDE SEQUENCE</scope>
    <source>
        <strain evidence="1">02402/16</strain>
        <tissue evidence="1">Leaf</tissue>
    </source>
</reference>
<dbReference type="Proteomes" id="UP001231189">
    <property type="component" value="Unassembled WGS sequence"/>
</dbReference>
<dbReference type="AlphaFoldDB" id="A0AAD8VW68"/>